<dbReference type="Proteomes" id="UP000298663">
    <property type="component" value="Unassembled WGS sequence"/>
</dbReference>
<keyword evidence="3" id="KW-1185">Reference proteome</keyword>
<feature type="region of interest" description="Disordered" evidence="1">
    <location>
        <begin position="93"/>
        <end position="117"/>
    </location>
</feature>
<evidence type="ECO:0000313" key="2">
    <source>
        <dbReference type="EMBL" id="TKR71691.1"/>
    </source>
</evidence>
<accession>A0A4U5MPY2</accession>
<dbReference type="AlphaFoldDB" id="A0A4U5MPY2"/>
<evidence type="ECO:0000313" key="3">
    <source>
        <dbReference type="Proteomes" id="UP000298663"/>
    </source>
</evidence>
<protein>
    <submittedName>
        <fullName evidence="2">Uncharacterized protein</fullName>
    </submittedName>
</protein>
<comment type="caution">
    <text evidence="2">The sequence shown here is derived from an EMBL/GenBank/DDBJ whole genome shotgun (WGS) entry which is preliminary data.</text>
</comment>
<reference evidence="2 3" key="1">
    <citation type="journal article" date="2015" name="Genome Biol.">
        <title>Comparative genomics of Steinernema reveals deeply conserved gene regulatory networks.</title>
        <authorList>
            <person name="Dillman A.R."/>
            <person name="Macchietto M."/>
            <person name="Porter C.F."/>
            <person name="Rogers A."/>
            <person name="Williams B."/>
            <person name="Antoshechkin I."/>
            <person name="Lee M.M."/>
            <person name="Goodwin Z."/>
            <person name="Lu X."/>
            <person name="Lewis E.E."/>
            <person name="Goodrich-Blair H."/>
            <person name="Stock S.P."/>
            <person name="Adams B.J."/>
            <person name="Sternberg P.W."/>
            <person name="Mortazavi A."/>
        </authorList>
    </citation>
    <scope>NUCLEOTIDE SEQUENCE [LARGE SCALE GENOMIC DNA]</scope>
    <source>
        <strain evidence="2 3">ALL</strain>
    </source>
</reference>
<feature type="compositionally biased region" description="Basic and acidic residues" evidence="1">
    <location>
        <begin position="99"/>
        <end position="117"/>
    </location>
</feature>
<reference evidence="2 3" key="2">
    <citation type="journal article" date="2019" name="G3 (Bethesda)">
        <title>Hybrid Assembly of the Genome of the Entomopathogenic Nematode Steinernema carpocapsae Identifies the X-Chromosome.</title>
        <authorList>
            <person name="Serra L."/>
            <person name="Macchietto M."/>
            <person name="Macias-Munoz A."/>
            <person name="McGill C.J."/>
            <person name="Rodriguez I.M."/>
            <person name="Rodriguez B."/>
            <person name="Murad R."/>
            <person name="Mortazavi A."/>
        </authorList>
    </citation>
    <scope>NUCLEOTIDE SEQUENCE [LARGE SCALE GENOMIC DNA]</scope>
    <source>
        <strain evidence="2 3">ALL</strain>
    </source>
</reference>
<gene>
    <name evidence="2" type="ORF">L596_019248</name>
</gene>
<dbReference type="EMBL" id="AZBU02000006">
    <property type="protein sequence ID" value="TKR71691.1"/>
    <property type="molecule type" value="Genomic_DNA"/>
</dbReference>
<organism evidence="2 3">
    <name type="scientific">Steinernema carpocapsae</name>
    <name type="common">Entomopathogenic nematode</name>
    <dbReference type="NCBI Taxonomy" id="34508"/>
    <lineage>
        <taxon>Eukaryota</taxon>
        <taxon>Metazoa</taxon>
        <taxon>Ecdysozoa</taxon>
        <taxon>Nematoda</taxon>
        <taxon>Chromadorea</taxon>
        <taxon>Rhabditida</taxon>
        <taxon>Tylenchina</taxon>
        <taxon>Panagrolaimomorpha</taxon>
        <taxon>Strongyloidoidea</taxon>
        <taxon>Steinernematidae</taxon>
        <taxon>Steinernema</taxon>
    </lineage>
</organism>
<evidence type="ECO:0000256" key="1">
    <source>
        <dbReference type="SAM" id="MobiDB-lite"/>
    </source>
</evidence>
<sequence>MHSKSSPKIPKQTSKTSVLSSPLLLLTVPSSYLILETICCVLSSSPECKYNCVVAVSSAGTVCAPILLRPFSDAFNGAAFLLIVQVDWEDTVSGQKQSGGEEDKRPEDDNGREKGKDYDAVYGLEGWKRVKTMAESCNSVKRKIG</sequence>
<name>A0A4U5MPY2_STECR</name>
<proteinExistence type="predicted"/>